<sequence>MKAIAIFLLFIGAILIVQGYYDKKLTCGKEKIIVKYIPRSTYEEQMKPEESLQTFYRGMFEDIILP</sequence>
<name>A0A6C0L990_9ZZZZ</name>
<reference evidence="1" key="1">
    <citation type="journal article" date="2020" name="Nature">
        <title>Giant virus diversity and host interactions through global metagenomics.</title>
        <authorList>
            <person name="Schulz F."/>
            <person name="Roux S."/>
            <person name="Paez-Espino D."/>
            <person name="Jungbluth S."/>
            <person name="Walsh D.A."/>
            <person name="Denef V.J."/>
            <person name="McMahon K.D."/>
            <person name="Konstantinidis K.T."/>
            <person name="Eloe-Fadrosh E.A."/>
            <person name="Kyrpides N.C."/>
            <person name="Woyke T."/>
        </authorList>
    </citation>
    <scope>NUCLEOTIDE SEQUENCE</scope>
    <source>
        <strain evidence="1">GVMAG-M-3300027769-26</strain>
    </source>
</reference>
<evidence type="ECO:0000313" key="1">
    <source>
        <dbReference type="EMBL" id="QHU27549.1"/>
    </source>
</evidence>
<dbReference type="EMBL" id="MN740459">
    <property type="protein sequence ID" value="QHU27549.1"/>
    <property type="molecule type" value="Genomic_DNA"/>
</dbReference>
<protein>
    <submittedName>
        <fullName evidence="1">Uncharacterized protein</fullName>
    </submittedName>
</protein>
<proteinExistence type="predicted"/>
<organism evidence="1">
    <name type="scientific">viral metagenome</name>
    <dbReference type="NCBI Taxonomy" id="1070528"/>
    <lineage>
        <taxon>unclassified sequences</taxon>
        <taxon>metagenomes</taxon>
        <taxon>organismal metagenomes</taxon>
    </lineage>
</organism>
<dbReference type="AlphaFoldDB" id="A0A6C0L990"/>
<accession>A0A6C0L990</accession>